<evidence type="ECO:0000313" key="1">
    <source>
        <dbReference type="EMBL" id="MPN27395.1"/>
    </source>
</evidence>
<accession>A0A645GL02</accession>
<organism evidence="1">
    <name type="scientific">bioreactor metagenome</name>
    <dbReference type="NCBI Taxonomy" id="1076179"/>
    <lineage>
        <taxon>unclassified sequences</taxon>
        <taxon>metagenomes</taxon>
        <taxon>ecological metagenomes</taxon>
    </lineage>
</organism>
<comment type="caution">
    <text evidence="1">The sequence shown here is derived from an EMBL/GenBank/DDBJ whole genome shotgun (WGS) entry which is preliminary data.</text>
</comment>
<gene>
    <name evidence="1" type="ORF">SDC9_174827</name>
</gene>
<proteinExistence type="predicted"/>
<reference evidence="1" key="1">
    <citation type="submission" date="2019-08" db="EMBL/GenBank/DDBJ databases">
        <authorList>
            <person name="Kucharzyk K."/>
            <person name="Murdoch R.W."/>
            <person name="Higgins S."/>
            <person name="Loffler F."/>
        </authorList>
    </citation>
    <scope>NUCLEOTIDE SEQUENCE</scope>
</reference>
<protein>
    <submittedName>
        <fullName evidence="1">Uncharacterized protein</fullName>
    </submittedName>
</protein>
<dbReference type="EMBL" id="VSSQ01077265">
    <property type="protein sequence ID" value="MPN27395.1"/>
    <property type="molecule type" value="Genomic_DNA"/>
</dbReference>
<dbReference type="AlphaFoldDB" id="A0A645GL02"/>
<sequence length="80" mass="8458">MGNTTVLSFTLYIPQVISVPSIKASIITSSPSEKALLMAGLISSFDFTLVTPKLLPPTFGLTKQGNPIFMATSSPEIVCP</sequence>
<name>A0A645GL02_9ZZZZ</name>